<accession>A0AAD7HEA1</accession>
<dbReference type="EMBL" id="JARKIB010000261">
    <property type="protein sequence ID" value="KAJ7718743.1"/>
    <property type="molecule type" value="Genomic_DNA"/>
</dbReference>
<reference evidence="2" key="1">
    <citation type="submission" date="2023-03" db="EMBL/GenBank/DDBJ databases">
        <title>Massive genome expansion in bonnet fungi (Mycena s.s.) driven by repeated elements and novel gene families across ecological guilds.</title>
        <authorList>
            <consortium name="Lawrence Berkeley National Laboratory"/>
            <person name="Harder C.B."/>
            <person name="Miyauchi S."/>
            <person name="Viragh M."/>
            <person name="Kuo A."/>
            <person name="Thoen E."/>
            <person name="Andreopoulos B."/>
            <person name="Lu D."/>
            <person name="Skrede I."/>
            <person name="Drula E."/>
            <person name="Henrissat B."/>
            <person name="Morin E."/>
            <person name="Kohler A."/>
            <person name="Barry K."/>
            <person name="LaButti K."/>
            <person name="Morin E."/>
            <person name="Salamov A."/>
            <person name="Lipzen A."/>
            <person name="Mereny Z."/>
            <person name="Hegedus B."/>
            <person name="Baldrian P."/>
            <person name="Stursova M."/>
            <person name="Weitz H."/>
            <person name="Taylor A."/>
            <person name="Grigoriev I.V."/>
            <person name="Nagy L.G."/>
            <person name="Martin F."/>
            <person name="Kauserud H."/>
        </authorList>
    </citation>
    <scope>NUCLEOTIDE SEQUENCE</scope>
    <source>
        <strain evidence="2">CBHHK182m</strain>
    </source>
</reference>
<dbReference type="Proteomes" id="UP001215598">
    <property type="component" value="Unassembled WGS sequence"/>
</dbReference>
<organism evidence="2 3">
    <name type="scientific">Mycena metata</name>
    <dbReference type="NCBI Taxonomy" id="1033252"/>
    <lineage>
        <taxon>Eukaryota</taxon>
        <taxon>Fungi</taxon>
        <taxon>Dikarya</taxon>
        <taxon>Basidiomycota</taxon>
        <taxon>Agaricomycotina</taxon>
        <taxon>Agaricomycetes</taxon>
        <taxon>Agaricomycetidae</taxon>
        <taxon>Agaricales</taxon>
        <taxon>Marasmiineae</taxon>
        <taxon>Mycenaceae</taxon>
        <taxon>Mycena</taxon>
    </lineage>
</organism>
<proteinExistence type="predicted"/>
<feature type="region of interest" description="Disordered" evidence="1">
    <location>
        <begin position="599"/>
        <end position="627"/>
    </location>
</feature>
<name>A0AAD7HEA1_9AGAR</name>
<dbReference type="AlphaFoldDB" id="A0AAD7HEA1"/>
<evidence type="ECO:0000313" key="3">
    <source>
        <dbReference type="Proteomes" id="UP001215598"/>
    </source>
</evidence>
<protein>
    <recommendedName>
        <fullName evidence="4">F-box domain-containing protein</fullName>
    </recommendedName>
</protein>
<feature type="region of interest" description="Disordered" evidence="1">
    <location>
        <begin position="241"/>
        <end position="272"/>
    </location>
</feature>
<evidence type="ECO:0008006" key="4">
    <source>
        <dbReference type="Google" id="ProtNLM"/>
    </source>
</evidence>
<evidence type="ECO:0000313" key="2">
    <source>
        <dbReference type="EMBL" id="KAJ7718743.1"/>
    </source>
</evidence>
<comment type="caution">
    <text evidence="2">The sequence shown here is derived from an EMBL/GenBank/DDBJ whole genome shotgun (WGS) entry which is preliminary data.</text>
</comment>
<feature type="compositionally biased region" description="Polar residues" evidence="1">
    <location>
        <begin position="615"/>
        <end position="627"/>
    </location>
</feature>
<gene>
    <name evidence="2" type="ORF">B0H16DRAFT_1475395</name>
</gene>
<feature type="compositionally biased region" description="Basic and acidic residues" evidence="1">
    <location>
        <begin position="258"/>
        <end position="270"/>
    </location>
</feature>
<sequence>MCYLMIHLPASTSARPQNISASIVLSASDKEGDTESSEAVATSSVVVVATAGRILGDEWVHVVHLVRAPHFLPSSSGCCGGQAKPNASDCLCTAAPEPISIPSLRAASVSRRLPHELRLALHVHTTADLKLLQTYRHLPYRVHGNWSSRSPLAPPLRRTLYVQPAPVQPAPAPIAARAHARPRPCAQTFIFFPNARVHPLVPIAHPPLSSSPFIPTSTAVADASTLLMYPGPHVCTCTLRGRGPTRRADGSGYEDQELQERAGSGREKGKVSNPFASARRLLQLPATGRIRIPSAPVCPSVAVPSRASTLASYGKDLTPGGGRGQGSTGGVKAACLVLVLFSPTSTSSTSAAYPIVHHHRFPLPRPHASRLPRANLHLARTPLARRHPLAPRTLAHSVDLPVDLGVHPARPDLAPHAVLVHFDLARAPHACRVVRGLLHDPSTAIDEAEGSGNAVRVRVDVCVWEWERTFGWLGWCLWSGGYVCAFERAAAARAGSSQPDESARVYGKATADAARGRTAWVDDARATGNAIRGREGFDGRAEGEDGGTNVDASRWRKVVDVCAGMRCQEVGGMAWFVVQDDVFGNAGTAGNSLISTAAKRRWAGPRSTGSDRIKNTQTRRGTPTQTSHCGINISWTMQHCRSLSSSHHERRGSTGRYWCSDMATSAARPAGRNLRHHLVDFHSDVPESLDADRRKLLAIVSSFSYDVSTIPVEIITQIFLECLPADVRSTFGPGTDMPSLAGNSVGNGPTLRSFDFTLQSALQAHLEPSHAGICALHRAWCKRASNYPLSLTLRCALDRFKLPPVELAFPDWPDNARSIALFAERIGGPFPALSMLALSVGSSRYMEETLRMFQNLPQLRHFRLFSGLAPSRVPIGAAPLTSLELRAEVSLADCNLIFQRFPVVASRSQGVQFPPLLAFPHLRRLDYLIYTSNDIDILPAFIGRSARTLTHLTLRVHTFMEDFFLLQCLQVLPLLEDLRIEYWQAGAQPSAYRYTYPPLVQMLQTRRRMRGGAPRLSSFDLHIAPLQTMLPYGPDAEKLDRLVEGGLHLRIHGPGLEWPEGQYIEEQLDFPHPHPNS</sequence>
<evidence type="ECO:0000256" key="1">
    <source>
        <dbReference type="SAM" id="MobiDB-lite"/>
    </source>
</evidence>
<keyword evidence="3" id="KW-1185">Reference proteome</keyword>